<dbReference type="AlphaFoldDB" id="A0A409VQ73"/>
<keyword evidence="4" id="KW-1185">Reference proteome</keyword>
<reference evidence="3 4" key="1">
    <citation type="journal article" date="2018" name="Evol. Lett.">
        <title>Horizontal gene cluster transfer increased hallucinogenic mushroom diversity.</title>
        <authorList>
            <person name="Reynolds H.T."/>
            <person name="Vijayakumar V."/>
            <person name="Gluck-Thaler E."/>
            <person name="Korotkin H.B."/>
            <person name="Matheny P.B."/>
            <person name="Slot J.C."/>
        </authorList>
    </citation>
    <scope>NUCLEOTIDE SEQUENCE [LARGE SCALE GENOMIC DNA]</scope>
    <source>
        <strain evidence="3 4">2629</strain>
    </source>
</reference>
<protein>
    <recommendedName>
        <fullName evidence="2">Expansin-like EG45 domain-containing protein</fullName>
    </recommendedName>
</protein>
<dbReference type="OrthoDB" id="5823761at2759"/>
<feature type="domain" description="Expansin-like EG45" evidence="2">
    <location>
        <begin position="44"/>
        <end position="172"/>
    </location>
</feature>
<sequence>MISLLWILYIVFQFDFALSNAQWIDYPDTGLATLTHYTLPSGYVASCGCTGTSTNYPTAALSQMAYGSSTNYGPACGRCFNLTLLNPIVATPPFNPPNNPSVVVKITDLCPLSDTGWCSGTATKTNSAGAYLNFDLAYPSLAIPDDFFPSDEALYGYKDFGVWNITYQSVPCLDDWAGARNAAALGSVKALGTSACCPANPTPGNVSNICPSFSDQNGIPPDTSTNAAVQHLQHIDLLCIFTLIFLVILT</sequence>
<feature type="signal peptide" evidence="1">
    <location>
        <begin position="1"/>
        <end position="21"/>
    </location>
</feature>
<dbReference type="InterPro" id="IPR007112">
    <property type="entry name" value="Expansin/allergen_DPBB_dom"/>
</dbReference>
<keyword evidence="1" id="KW-0732">Signal</keyword>
<evidence type="ECO:0000259" key="2">
    <source>
        <dbReference type="PROSITE" id="PS50842"/>
    </source>
</evidence>
<gene>
    <name evidence="3" type="ORF">CVT24_004843</name>
</gene>
<name>A0A409VQ73_9AGAR</name>
<dbReference type="InParanoid" id="A0A409VQ73"/>
<proteinExistence type="predicted"/>
<dbReference type="Proteomes" id="UP000284842">
    <property type="component" value="Unassembled WGS sequence"/>
</dbReference>
<dbReference type="Pfam" id="PF22514">
    <property type="entry name" value="EXPB1_D1"/>
    <property type="match status" value="1"/>
</dbReference>
<dbReference type="SUPFAM" id="SSF50685">
    <property type="entry name" value="Barwin-like endoglucanases"/>
    <property type="match status" value="1"/>
</dbReference>
<feature type="chain" id="PRO_5019405094" description="Expansin-like EG45 domain-containing protein" evidence="1">
    <location>
        <begin position="22"/>
        <end position="250"/>
    </location>
</feature>
<accession>A0A409VQ73</accession>
<dbReference type="Gene3D" id="2.40.40.10">
    <property type="entry name" value="RlpA-like domain"/>
    <property type="match status" value="1"/>
</dbReference>
<evidence type="ECO:0000313" key="4">
    <source>
        <dbReference type="Proteomes" id="UP000284842"/>
    </source>
</evidence>
<dbReference type="InterPro" id="IPR036908">
    <property type="entry name" value="RlpA-like_sf"/>
</dbReference>
<evidence type="ECO:0000313" key="3">
    <source>
        <dbReference type="EMBL" id="PPQ68422.1"/>
    </source>
</evidence>
<comment type="caution">
    <text evidence="3">The sequence shown here is derived from an EMBL/GenBank/DDBJ whole genome shotgun (WGS) entry which is preliminary data.</text>
</comment>
<dbReference type="PROSITE" id="PS50842">
    <property type="entry name" value="EXPANSIN_EG45"/>
    <property type="match status" value="1"/>
</dbReference>
<dbReference type="EMBL" id="NHTK01006008">
    <property type="protein sequence ID" value="PPQ68422.1"/>
    <property type="molecule type" value="Genomic_DNA"/>
</dbReference>
<dbReference type="CDD" id="cd22278">
    <property type="entry name" value="DPBB_GH45_endoglucanase"/>
    <property type="match status" value="1"/>
</dbReference>
<organism evidence="3 4">
    <name type="scientific">Panaeolus cyanescens</name>
    <dbReference type="NCBI Taxonomy" id="181874"/>
    <lineage>
        <taxon>Eukaryota</taxon>
        <taxon>Fungi</taxon>
        <taxon>Dikarya</taxon>
        <taxon>Basidiomycota</taxon>
        <taxon>Agaricomycotina</taxon>
        <taxon>Agaricomycetes</taxon>
        <taxon>Agaricomycetidae</taxon>
        <taxon>Agaricales</taxon>
        <taxon>Agaricineae</taxon>
        <taxon>Galeropsidaceae</taxon>
        <taxon>Panaeolus</taxon>
    </lineage>
</organism>
<evidence type="ECO:0000256" key="1">
    <source>
        <dbReference type="SAM" id="SignalP"/>
    </source>
</evidence>